<reference evidence="1 2" key="1">
    <citation type="journal article" date="2014" name="ISME J.">
        <title>Trehalose/2-sulfotrehalose biosynthesis and glycine-betaine uptake are widely spread mechanisms for osmoadaptation in the Halobacteriales.</title>
        <authorList>
            <person name="Youssef N.H."/>
            <person name="Savage-Ashlock K.N."/>
            <person name="McCully A.L."/>
            <person name="Luedtke B."/>
            <person name="Shaw E.I."/>
            <person name="Hoff W.D."/>
            <person name="Elshahed M.S."/>
        </authorList>
    </citation>
    <scope>NUCLEOTIDE SEQUENCE [LARGE SCALE GENOMIC DNA]</scope>
    <source>
        <strain evidence="1 2">DX253</strain>
    </source>
</reference>
<comment type="caution">
    <text evidence="1">The sequence shown here is derived from an EMBL/GenBank/DDBJ whole genome shotgun (WGS) entry which is preliminary data.</text>
</comment>
<organism evidence="1 2">
    <name type="scientific">Haladaptatus paucihalophilus DX253</name>
    <dbReference type="NCBI Taxonomy" id="797209"/>
    <lineage>
        <taxon>Archaea</taxon>
        <taxon>Methanobacteriati</taxon>
        <taxon>Methanobacteriota</taxon>
        <taxon>Stenosarchaea group</taxon>
        <taxon>Halobacteria</taxon>
        <taxon>Halobacteriales</taxon>
        <taxon>Haladaptataceae</taxon>
        <taxon>Haladaptatus</taxon>
    </lineage>
</organism>
<proteinExistence type="predicted"/>
<dbReference type="Proteomes" id="UP000003751">
    <property type="component" value="Unassembled WGS sequence"/>
</dbReference>
<dbReference type="AlphaFoldDB" id="E7QMJ0"/>
<dbReference type="EMBL" id="AEMG01000001">
    <property type="protein sequence ID" value="EFW94174.1"/>
    <property type="molecule type" value="Genomic_DNA"/>
</dbReference>
<protein>
    <submittedName>
        <fullName evidence="1">Uncharacterized protein</fullName>
    </submittedName>
</protein>
<name>E7QMJ0_HALPU</name>
<accession>E7QMJ0</accession>
<evidence type="ECO:0000313" key="2">
    <source>
        <dbReference type="Proteomes" id="UP000003751"/>
    </source>
</evidence>
<sequence>MPLRSVFQISLQLGFKLVFGDFSPHVARMHLVTSAEKLAAALVRILIRILMRSTDCNV</sequence>
<evidence type="ECO:0000313" key="1">
    <source>
        <dbReference type="EMBL" id="EFW94174.1"/>
    </source>
</evidence>
<gene>
    <name evidence="1" type="ORF">ZOD2009_00030</name>
</gene>